<dbReference type="RefSeq" id="WP_090699697.1">
    <property type="nucleotide sequence ID" value="NZ_FNHH01000003.1"/>
</dbReference>
<dbReference type="STRING" id="990371.SAMN05421813_10377"/>
<keyword evidence="3 5" id="KW-1133">Transmembrane helix</keyword>
<dbReference type="AlphaFoldDB" id="A0A1G9NL08"/>
<dbReference type="GO" id="GO:0008324">
    <property type="term" value="F:monoatomic cation transmembrane transporter activity"/>
    <property type="evidence" value="ECO:0007669"/>
    <property type="project" value="InterPro"/>
</dbReference>
<evidence type="ECO:0000259" key="6">
    <source>
        <dbReference type="Pfam" id="PF01545"/>
    </source>
</evidence>
<proteinExistence type="predicted"/>
<dbReference type="EMBL" id="FNHH01000003">
    <property type="protein sequence ID" value="SDL87069.1"/>
    <property type="molecule type" value="Genomic_DNA"/>
</dbReference>
<evidence type="ECO:0000256" key="3">
    <source>
        <dbReference type="ARBA" id="ARBA00022989"/>
    </source>
</evidence>
<keyword evidence="4 5" id="KW-0472">Membrane</keyword>
<evidence type="ECO:0000313" key="7">
    <source>
        <dbReference type="EMBL" id="SDL87069.1"/>
    </source>
</evidence>
<dbReference type="OrthoDB" id="9799649at2"/>
<gene>
    <name evidence="7" type="ORF">SAMN05421813_10377</name>
</gene>
<reference evidence="8" key="1">
    <citation type="submission" date="2016-10" db="EMBL/GenBank/DDBJ databases">
        <authorList>
            <person name="Varghese N."/>
            <person name="Submissions S."/>
        </authorList>
    </citation>
    <scope>NUCLEOTIDE SEQUENCE [LARGE SCALE GENOMIC DNA]</scope>
    <source>
        <strain evidence="8">DSM 24536</strain>
    </source>
</reference>
<organism evidence="7 8">
    <name type="scientific">Daejeonella rubra</name>
    <dbReference type="NCBI Taxonomy" id="990371"/>
    <lineage>
        <taxon>Bacteria</taxon>
        <taxon>Pseudomonadati</taxon>
        <taxon>Bacteroidota</taxon>
        <taxon>Sphingobacteriia</taxon>
        <taxon>Sphingobacteriales</taxon>
        <taxon>Sphingobacteriaceae</taxon>
        <taxon>Daejeonella</taxon>
    </lineage>
</organism>
<feature type="transmembrane region" description="Helical" evidence="5">
    <location>
        <begin position="151"/>
        <end position="168"/>
    </location>
</feature>
<evidence type="ECO:0000256" key="2">
    <source>
        <dbReference type="ARBA" id="ARBA00022692"/>
    </source>
</evidence>
<name>A0A1G9NL08_9SPHI</name>
<dbReference type="Gene3D" id="1.20.1510.10">
    <property type="entry name" value="Cation efflux protein transmembrane domain"/>
    <property type="match status" value="1"/>
</dbReference>
<dbReference type="InterPro" id="IPR027469">
    <property type="entry name" value="Cation_efflux_TMD_sf"/>
</dbReference>
<feature type="transmembrane region" description="Helical" evidence="5">
    <location>
        <begin position="80"/>
        <end position="102"/>
    </location>
</feature>
<dbReference type="SUPFAM" id="SSF161111">
    <property type="entry name" value="Cation efflux protein transmembrane domain-like"/>
    <property type="match status" value="1"/>
</dbReference>
<evidence type="ECO:0000256" key="1">
    <source>
        <dbReference type="ARBA" id="ARBA00004141"/>
    </source>
</evidence>
<protein>
    <submittedName>
        <fullName evidence="7">Cation efflux family protein</fullName>
    </submittedName>
</protein>
<dbReference type="GO" id="GO:0016020">
    <property type="term" value="C:membrane"/>
    <property type="evidence" value="ECO:0007669"/>
    <property type="project" value="UniProtKB-SubCell"/>
</dbReference>
<feature type="transmembrane region" description="Helical" evidence="5">
    <location>
        <begin position="21"/>
        <end position="41"/>
    </location>
</feature>
<keyword evidence="2 5" id="KW-0812">Transmembrane</keyword>
<evidence type="ECO:0000256" key="4">
    <source>
        <dbReference type="ARBA" id="ARBA00023136"/>
    </source>
</evidence>
<keyword evidence="8" id="KW-1185">Reference proteome</keyword>
<dbReference type="Pfam" id="PF01545">
    <property type="entry name" value="Cation_efflux"/>
    <property type="match status" value="1"/>
</dbReference>
<feature type="transmembrane region" description="Helical" evidence="5">
    <location>
        <begin position="47"/>
        <end position="68"/>
    </location>
</feature>
<comment type="subcellular location">
    <subcellularLocation>
        <location evidence="1">Membrane</location>
        <topology evidence="1">Multi-pass membrane protein</topology>
    </subcellularLocation>
</comment>
<feature type="transmembrane region" description="Helical" evidence="5">
    <location>
        <begin position="174"/>
        <end position="192"/>
    </location>
</feature>
<evidence type="ECO:0000256" key="5">
    <source>
        <dbReference type="SAM" id="Phobius"/>
    </source>
</evidence>
<evidence type="ECO:0000313" key="8">
    <source>
        <dbReference type="Proteomes" id="UP000199226"/>
    </source>
</evidence>
<feature type="transmembrane region" description="Helical" evidence="5">
    <location>
        <begin position="108"/>
        <end position="130"/>
    </location>
</feature>
<accession>A0A1G9NL08</accession>
<feature type="domain" description="Cation efflux protein transmembrane" evidence="6">
    <location>
        <begin position="22"/>
        <end position="195"/>
    </location>
</feature>
<dbReference type="InterPro" id="IPR058533">
    <property type="entry name" value="Cation_efflux_TM"/>
</dbReference>
<dbReference type="Proteomes" id="UP000199226">
    <property type="component" value="Unassembled WGS sequence"/>
</dbReference>
<sequence length="199" mass="21021">MSNMETEFELDVSNKAERRTLRLVLVINLSQAALAGIVGFFADSTGLMGAALDNLADAGVYIVSLYAVGRSALAKSRAAYLSGTLLIILGLGLLIEVVRRFVAGGEPAGILMIVTAIINALSNLFCVKLLSAHRDKGAHMKASMIFTGNDMMVNLGIVVSGIMVMIFKSSIPDLVIGLVVVGISIKGGIEILREANKKQ</sequence>